<evidence type="ECO:0000313" key="4">
    <source>
        <dbReference type="Proteomes" id="UP001165384"/>
    </source>
</evidence>
<keyword evidence="3" id="KW-0808">Transferase</keyword>
<dbReference type="SUPFAM" id="SSF69572">
    <property type="entry name" value="Activating enzymes of the ubiquitin-like proteins"/>
    <property type="match status" value="1"/>
</dbReference>
<dbReference type="InterPro" id="IPR045886">
    <property type="entry name" value="ThiF/MoeB/HesA"/>
</dbReference>
<evidence type="ECO:0000313" key="3">
    <source>
        <dbReference type="EMBL" id="MCG2578468.1"/>
    </source>
</evidence>
<dbReference type="Pfam" id="PF00899">
    <property type="entry name" value="ThiF"/>
    <property type="match status" value="1"/>
</dbReference>
<evidence type="ECO:0000259" key="2">
    <source>
        <dbReference type="Pfam" id="PF00899"/>
    </source>
</evidence>
<protein>
    <submittedName>
        <fullName evidence="3">Molybdopterin-synthase adenylyltransferase MoeB</fullName>
    </submittedName>
</protein>
<dbReference type="InterPro" id="IPR035985">
    <property type="entry name" value="Ubiquitin-activating_enz"/>
</dbReference>
<dbReference type="RefSeq" id="WP_275711842.1">
    <property type="nucleotide sequence ID" value="NZ_JAKLTN010000003.1"/>
</dbReference>
<dbReference type="PANTHER" id="PTHR10953:SF102">
    <property type="entry name" value="ADENYLYLTRANSFERASE AND SULFURTRANSFERASE MOCS3"/>
    <property type="match status" value="1"/>
</dbReference>
<dbReference type="GO" id="GO:0016779">
    <property type="term" value="F:nucleotidyltransferase activity"/>
    <property type="evidence" value="ECO:0007669"/>
    <property type="project" value="UniProtKB-KW"/>
</dbReference>
<comment type="caution">
    <text evidence="3">The sequence shown here is derived from an EMBL/GenBank/DDBJ whole genome shotgun (WGS) entry which is preliminary data.</text>
</comment>
<reference evidence="3" key="1">
    <citation type="submission" date="2022-01" db="EMBL/GenBank/DDBJ databases">
        <authorList>
            <person name="Jo J.-H."/>
            <person name="Im W.-T."/>
        </authorList>
    </citation>
    <scope>NUCLEOTIDE SEQUENCE</scope>
    <source>
        <strain evidence="3">XY25</strain>
    </source>
</reference>
<dbReference type="CDD" id="cd00757">
    <property type="entry name" value="ThiF_MoeB_HesA_family"/>
    <property type="match status" value="1"/>
</dbReference>
<dbReference type="NCBIfam" id="NF004281">
    <property type="entry name" value="PRK05690.1"/>
    <property type="match status" value="1"/>
</dbReference>
<feature type="domain" description="THIF-type NAD/FAD binding fold" evidence="2">
    <location>
        <begin position="9"/>
        <end position="244"/>
    </location>
</feature>
<keyword evidence="3" id="KW-0548">Nucleotidyltransferase</keyword>
<name>A0ABS9K5P2_9RHOO</name>
<dbReference type="Proteomes" id="UP001165384">
    <property type="component" value="Unassembled WGS sequence"/>
</dbReference>
<evidence type="ECO:0000256" key="1">
    <source>
        <dbReference type="SAM" id="MobiDB-lite"/>
    </source>
</evidence>
<sequence>MTDEQLLRYSRHILLDALGIEGQERILATHALIVGAGGLGSPAALYLASAGIGKITLVDDDTVDFTNLQRQILHTQARVGTAKAESGKQALQAINPEIDIVPLQQRLSGEALDALVATADIVLDCTDNFATRHAINRACVHHKKPLVSGAAIRFDGQISVYDLRQDDSPCYHCLFPEGEDVEEVRCAVMGVFAPLTGIVGTMQAAEALKLAAGIGESLSGRLLLLDALEMEWRSIRFKKDAGCAVCGPTEDGQLPGYLPRSDADRGSADGACRLA</sequence>
<organism evidence="3 4">
    <name type="scientific">Dechloromonas hankyongensis</name>
    <dbReference type="NCBI Taxonomy" id="2908002"/>
    <lineage>
        <taxon>Bacteria</taxon>
        <taxon>Pseudomonadati</taxon>
        <taxon>Pseudomonadota</taxon>
        <taxon>Betaproteobacteria</taxon>
        <taxon>Rhodocyclales</taxon>
        <taxon>Azonexaceae</taxon>
        <taxon>Dechloromonas</taxon>
    </lineage>
</organism>
<dbReference type="Gene3D" id="3.40.50.720">
    <property type="entry name" value="NAD(P)-binding Rossmann-like Domain"/>
    <property type="match status" value="1"/>
</dbReference>
<accession>A0ABS9K5P2</accession>
<dbReference type="PANTHER" id="PTHR10953">
    <property type="entry name" value="UBIQUITIN-ACTIVATING ENZYME E1"/>
    <property type="match status" value="1"/>
</dbReference>
<dbReference type="EMBL" id="JAKLTN010000003">
    <property type="protein sequence ID" value="MCG2578468.1"/>
    <property type="molecule type" value="Genomic_DNA"/>
</dbReference>
<keyword evidence="4" id="KW-1185">Reference proteome</keyword>
<dbReference type="InterPro" id="IPR000594">
    <property type="entry name" value="ThiF_NAD_FAD-bd"/>
</dbReference>
<feature type="region of interest" description="Disordered" evidence="1">
    <location>
        <begin position="256"/>
        <end position="275"/>
    </location>
</feature>
<gene>
    <name evidence="3" type="primary">moeB</name>
    <name evidence="3" type="ORF">LZ012_15845</name>
</gene>
<proteinExistence type="predicted"/>